<name>A0A9P9FFB3_9HYPO</name>
<feature type="region of interest" description="Disordered" evidence="5">
    <location>
        <begin position="221"/>
        <end position="249"/>
    </location>
</feature>
<dbReference type="AlphaFoldDB" id="A0A9P9FFB3"/>
<evidence type="ECO:0000256" key="1">
    <source>
        <dbReference type="ARBA" id="ARBA00004167"/>
    </source>
</evidence>
<dbReference type="Proteomes" id="UP000738349">
    <property type="component" value="Unassembled WGS sequence"/>
</dbReference>
<evidence type="ECO:0000313" key="9">
    <source>
        <dbReference type="Proteomes" id="UP000738349"/>
    </source>
</evidence>
<keyword evidence="3 6" id="KW-1133">Transmembrane helix</keyword>
<dbReference type="EMBL" id="JAGMUV010000004">
    <property type="protein sequence ID" value="KAH7161730.1"/>
    <property type="molecule type" value="Genomic_DNA"/>
</dbReference>
<evidence type="ECO:0000256" key="3">
    <source>
        <dbReference type="ARBA" id="ARBA00022989"/>
    </source>
</evidence>
<dbReference type="PANTHER" id="PTHR15549:SF33">
    <property type="entry name" value="MEMBRANE PROTEIN WSC4, PUTATIVE (AFU_ORTHOLOGUE AFUA_5G09020)-RELATED"/>
    <property type="match status" value="1"/>
</dbReference>
<gene>
    <name evidence="8" type="ORF">EDB81DRAFT_352662</name>
</gene>
<evidence type="ECO:0000313" key="8">
    <source>
        <dbReference type="EMBL" id="KAH7161730.1"/>
    </source>
</evidence>
<feature type="transmembrane region" description="Helical" evidence="6">
    <location>
        <begin position="193"/>
        <end position="215"/>
    </location>
</feature>
<dbReference type="GO" id="GO:0016020">
    <property type="term" value="C:membrane"/>
    <property type="evidence" value="ECO:0007669"/>
    <property type="project" value="UniProtKB-SubCell"/>
</dbReference>
<evidence type="ECO:0000256" key="7">
    <source>
        <dbReference type="SAM" id="SignalP"/>
    </source>
</evidence>
<feature type="chain" id="PRO_5040357955" description="Extracellular membrane protein CFEM domain-containing protein" evidence="7">
    <location>
        <begin position="25"/>
        <end position="340"/>
    </location>
</feature>
<evidence type="ECO:0008006" key="10">
    <source>
        <dbReference type="Google" id="ProtNLM"/>
    </source>
</evidence>
<reference evidence="8" key="1">
    <citation type="journal article" date="2021" name="Nat. Commun.">
        <title>Genetic determinants of endophytism in the Arabidopsis root mycobiome.</title>
        <authorList>
            <person name="Mesny F."/>
            <person name="Miyauchi S."/>
            <person name="Thiergart T."/>
            <person name="Pickel B."/>
            <person name="Atanasova L."/>
            <person name="Karlsson M."/>
            <person name="Huettel B."/>
            <person name="Barry K.W."/>
            <person name="Haridas S."/>
            <person name="Chen C."/>
            <person name="Bauer D."/>
            <person name="Andreopoulos W."/>
            <person name="Pangilinan J."/>
            <person name="LaButti K."/>
            <person name="Riley R."/>
            <person name="Lipzen A."/>
            <person name="Clum A."/>
            <person name="Drula E."/>
            <person name="Henrissat B."/>
            <person name="Kohler A."/>
            <person name="Grigoriev I.V."/>
            <person name="Martin F.M."/>
            <person name="Hacquard S."/>
        </authorList>
    </citation>
    <scope>NUCLEOTIDE SEQUENCE</scope>
    <source>
        <strain evidence="8">MPI-CAGE-AT-0147</strain>
    </source>
</reference>
<dbReference type="PANTHER" id="PTHR15549">
    <property type="entry name" value="PAIRED IMMUNOGLOBULIN-LIKE TYPE 2 RECEPTOR"/>
    <property type="match status" value="1"/>
</dbReference>
<feature type="region of interest" description="Disordered" evidence="5">
    <location>
        <begin position="119"/>
        <end position="154"/>
    </location>
</feature>
<comment type="subcellular location">
    <subcellularLocation>
        <location evidence="1">Membrane</location>
        <topology evidence="1">Single-pass membrane protein</topology>
    </subcellularLocation>
</comment>
<protein>
    <recommendedName>
        <fullName evidence="10">Extracellular membrane protein CFEM domain-containing protein</fullName>
    </recommendedName>
</protein>
<evidence type="ECO:0000256" key="6">
    <source>
        <dbReference type="SAM" id="Phobius"/>
    </source>
</evidence>
<proteinExistence type="predicted"/>
<accession>A0A9P9FFB3</accession>
<feature type="signal peptide" evidence="7">
    <location>
        <begin position="1"/>
        <end position="24"/>
    </location>
</feature>
<evidence type="ECO:0000256" key="4">
    <source>
        <dbReference type="ARBA" id="ARBA00023136"/>
    </source>
</evidence>
<comment type="caution">
    <text evidence="8">The sequence shown here is derived from an EMBL/GenBank/DDBJ whole genome shotgun (WGS) entry which is preliminary data.</text>
</comment>
<keyword evidence="4 6" id="KW-0472">Membrane</keyword>
<evidence type="ECO:0000256" key="2">
    <source>
        <dbReference type="ARBA" id="ARBA00022692"/>
    </source>
</evidence>
<dbReference type="OrthoDB" id="5311469at2759"/>
<keyword evidence="9" id="KW-1185">Reference proteome</keyword>
<dbReference type="InterPro" id="IPR051694">
    <property type="entry name" value="Immunoregulatory_rcpt-like"/>
</dbReference>
<dbReference type="CDD" id="cd12087">
    <property type="entry name" value="TM_EGFR-like"/>
    <property type="match status" value="1"/>
</dbReference>
<dbReference type="GO" id="GO:0071944">
    <property type="term" value="C:cell periphery"/>
    <property type="evidence" value="ECO:0007669"/>
    <property type="project" value="UniProtKB-ARBA"/>
</dbReference>
<keyword evidence="2 6" id="KW-0812">Transmembrane</keyword>
<organism evidence="8 9">
    <name type="scientific">Dactylonectria macrodidyma</name>
    <dbReference type="NCBI Taxonomy" id="307937"/>
    <lineage>
        <taxon>Eukaryota</taxon>
        <taxon>Fungi</taxon>
        <taxon>Dikarya</taxon>
        <taxon>Ascomycota</taxon>
        <taxon>Pezizomycotina</taxon>
        <taxon>Sordariomycetes</taxon>
        <taxon>Hypocreomycetidae</taxon>
        <taxon>Hypocreales</taxon>
        <taxon>Nectriaceae</taxon>
        <taxon>Dactylonectria</taxon>
    </lineage>
</organism>
<sequence>MAPRSLWPCLALCLALAPVSTLSAATNDFSFYPDNAENCLNESADSAACTGETNQELNDCLCGNTNDFVTNTAKCLGKEDPDDVDQVYTIMESACNTSNSTFTVTEAEWKAAAAEGGSSISSVSESSSTQPASSSATDSSTDSATTTAATTATSQSAFVTTTAGGKTITVYPTQTGDNDGDEHKSGLSTPVTIGIGVGGAILGAAVVGFVFLVFLRRRKKGGEESRPMLSDPQPQQHGGGGGNVPFAQGAAYQDNKPAWVPGGYNPGGADGKGWGTPTAYTGAAGVYPPPDYTPGLPPQQGVAPGTVFEMEGSVATQAVEMPGSVVHGGHPAPQQGWRHS</sequence>
<keyword evidence="7" id="KW-0732">Signal</keyword>
<evidence type="ECO:0000256" key="5">
    <source>
        <dbReference type="SAM" id="MobiDB-lite"/>
    </source>
</evidence>